<keyword evidence="1" id="KW-0812">Transmembrane</keyword>
<feature type="transmembrane region" description="Helical" evidence="1">
    <location>
        <begin position="90"/>
        <end position="111"/>
    </location>
</feature>
<gene>
    <name evidence="2" type="ORF">GCM10009862_11750</name>
</gene>
<keyword evidence="1" id="KW-1133">Transmembrane helix</keyword>
<accession>A0ABP6BJR8</accession>
<evidence type="ECO:0000313" key="3">
    <source>
        <dbReference type="Proteomes" id="UP001500274"/>
    </source>
</evidence>
<dbReference type="Proteomes" id="UP001500274">
    <property type="component" value="Unassembled WGS sequence"/>
</dbReference>
<comment type="caution">
    <text evidence="2">The sequence shown here is derived from an EMBL/GenBank/DDBJ whole genome shotgun (WGS) entry which is preliminary data.</text>
</comment>
<sequence length="151" mass="16309">MSCRVPLPIPGEQPHNGLMTRRAKKPTATIPWTVMVPFAVSGVVHLVRPSVFTPIIPRALRRWDKALVIVSGVAELACALGLAVPATRVAAGRASAVVLAAVWPANAQMSIDLGRRARRRRTLKAWAAFAVSLARLPLQVTLIERALGRSR</sequence>
<dbReference type="EMBL" id="BAAARI010000008">
    <property type="protein sequence ID" value="GAA2574393.1"/>
    <property type="molecule type" value="Genomic_DNA"/>
</dbReference>
<organism evidence="2 3">
    <name type="scientific">Microbacterium binotii</name>
    <dbReference type="NCBI Taxonomy" id="462710"/>
    <lineage>
        <taxon>Bacteria</taxon>
        <taxon>Bacillati</taxon>
        <taxon>Actinomycetota</taxon>
        <taxon>Actinomycetes</taxon>
        <taxon>Micrococcales</taxon>
        <taxon>Microbacteriaceae</taxon>
        <taxon>Microbacterium</taxon>
    </lineage>
</organism>
<reference evidence="3" key="1">
    <citation type="journal article" date="2019" name="Int. J. Syst. Evol. Microbiol.">
        <title>The Global Catalogue of Microorganisms (GCM) 10K type strain sequencing project: providing services to taxonomists for standard genome sequencing and annotation.</title>
        <authorList>
            <consortium name="The Broad Institute Genomics Platform"/>
            <consortium name="The Broad Institute Genome Sequencing Center for Infectious Disease"/>
            <person name="Wu L."/>
            <person name="Ma J."/>
        </authorList>
    </citation>
    <scope>NUCLEOTIDE SEQUENCE [LARGE SCALE GENOMIC DNA]</scope>
    <source>
        <strain evidence="3">JCM 16365</strain>
    </source>
</reference>
<proteinExistence type="predicted"/>
<protein>
    <recommendedName>
        <fullName evidence="4">DoxX family protein</fullName>
    </recommendedName>
</protein>
<keyword evidence="3" id="KW-1185">Reference proteome</keyword>
<dbReference type="PANTHER" id="PTHR36974">
    <property type="entry name" value="MEMBRANE PROTEIN-RELATED"/>
    <property type="match status" value="1"/>
</dbReference>
<feature type="transmembrane region" description="Helical" evidence="1">
    <location>
        <begin position="29"/>
        <end position="47"/>
    </location>
</feature>
<keyword evidence="1" id="KW-0472">Membrane</keyword>
<evidence type="ECO:0000256" key="1">
    <source>
        <dbReference type="SAM" id="Phobius"/>
    </source>
</evidence>
<evidence type="ECO:0000313" key="2">
    <source>
        <dbReference type="EMBL" id="GAA2574393.1"/>
    </source>
</evidence>
<dbReference type="PANTHER" id="PTHR36974:SF1">
    <property type="entry name" value="DOXX FAMILY MEMBRANE PROTEIN"/>
    <property type="match status" value="1"/>
</dbReference>
<feature type="transmembrane region" description="Helical" evidence="1">
    <location>
        <begin position="67"/>
        <end position="84"/>
    </location>
</feature>
<evidence type="ECO:0008006" key="4">
    <source>
        <dbReference type="Google" id="ProtNLM"/>
    </source>
</evidence>
<name>A0ABP6BJR8_9MICO</name>